<keyword evidence="9" id="KW-0843">Virulence</keyword>
<evidence type="ECO:0000256" key="5">
    <source>
        <dbReference type="ARBA" id="ARBA00022670"/>
    </source>
</evidence>
<dbReference type="GO" id="GO:0004252">
    <property type="term" value="F:serine-type endopeptidase activity"/>
    <property type="evidence" value="ECO:0007669"/>
    <property type="project" value="UniProtKB-UniRule"/>
</dbReference>
<evidence type="ECO:0000256" key="11">
    <source>
        <dbReference type="ARBA" id="ARBA00023180"/>
    </source>
</evidence>
<feature type="signal peptide" evidence="13">
    <location>
        <begin position="1"/>
        <end position="19"/>
    </location>
</feature>
<dbReference type="CDD" id="cd04077">
    <property type="entry name" value="Peptidases_S8_PCSK9_ProteinaseK_like"/>
    <property type="match status" value="1"/>
</dbReference>
<evidence type="ECO:0000256" key="3">
    <source>
        <dbReference type="ARBA" id="ARBA00011073"/>
    </source>
</evidence>
<name>A0A0B4VL02_9EURO</name>
<dbReference type="InterPro" id="IPR023828">
    <property type="entry name" value="Peptidase_S8_Ser-AS"/>
</dbReference>
<proteinExistence type="evidence at transcript level"/>
<evidence type="ECO:0000256" key="12">
    <source>
        <dbReference type="PROSITE-ProRule" id="PRU01240"/>
    </source>
</evidence>
<evidence type="ECO:0000256" key="1">
    <source>
        <dbReference type="ARBA" id="ARBA00002101"/>
    </source>
</evidence>
<evidence type="ECO:0000313" key="16">
    <source>
        <dbReference type="EMBL" id="AJD23186.1"/>
    </source>
</evidence>
<dbReference type="Pfam" id="PF00082">
    <property type="entry name" value="Peptidase_S8"/>
    <property type="match status" value="1"/>
</dbReference>
<evidence type="ECO:0000256" key="8">
    <source>
        <dbReference type="ARBA" id="ARBA00022825"/>
    </source>
</evidence>
<dbReference type="SUPFAM" id="SSF54897">
    <property type="entry name" value="Protease propeptides/inhibitors"/>
    <property type="match status" value="1"/>
</dbReference>
<feature type="active site" description="Charge relay system" evidence="12">
    <location>
        <position position="194"/>
    </location>
</feature>
<evidence type="ECO:0000256" key="4">
    <source>
        <dbReference type="ARBA" id="ARBA00022525"/>
    </source>
</evidence>
<evidence type="ECO:0000259" key="14">
    <source>
        <dbReference type="Pfam" id="PF00082"/>
    </source>
</evidence>
<feature type="domain" description="Inhibitor I9" evidence="15">
    <location>
        <begin position="36"/>
        <end position="115"/>
    </location>
</feature>
<dbReference type="GO" id="GO:0006508">
    <property type="term" value="P:proteolysis"/>
    <property type="evidence" value="ECO:0007669"/>
    <property type="project" value="UniProtKB-KW"/>
</dbReference>
<sequence>MFLLKPLVAWLTALLIVDAAELLDFGTKADVIPNAYIVVMKDRVSSNEFTSHVDWLENAHRTNLAKRGSVFTEGLKSTWDFDGWQAYSGKFDNDTLQEILEHQDVAFVEPNGRFQINSPIGSFKQTNTTWGLARISHKAVNGSNYDYVTKHGEGEGLTFYGIDTGIDIHHSEFGNRARWGTNVVDSLDKDCVGHGTHTAATAAGKSFGILKKASVVSVKVLDCEGSGDAEGTINGILWAANDAREKDLLGKSVMNLSLSGPRSKSLNEFMVRTQAAGIFVAVAAGNGGRNASFVSPGSAPELCTVAASTQNDTQAFFSNYGEAVDLFAPGVGVLSAIPGNRTGIMSGTSMASPHVCGVGGLLMAAEGIAADKVCDRLKELANPVIKYTRIRTTNKLLYNDSGA</sequence>
<accession>A0A0B4VL02</accession>
<dbReference type="Gene3D" id="3.40.50.200">
    <property type="entry name" value="Peptidase S8/S53 domain"/>
    <property type="match status" value="1"/>
</dbReference>
<dbReference type="PROSITE" id="PS51892">
    <property type="entry name" value="SUBTILASE"/>
    <property type="match status" value="1"/>
</dbReference>
<feature type="active site" description="Charge relay system" evidence="12">
    <location>
        <position position="349"/>
    </location>
</feature>
<dbReference type="InterPro" id="IPR034193">
    <property type="entry name" value="PCSK9_ProteinaseK-like"/>
</dbReference>
<reference evidence="16" key="1">
    <citation type="journal article" date="2015" name="Appl. Microbiol. Biotechnol.">
        <title>Genome and secretome analyses provide insights into keratin decomposition by novel proteases from the non-pathogenic fungus Onygena corvina.</title>
        <authorList>
            <person name="Huang Y."/>
            <person name="Busk P.K."/>
            <person name="Herbst F.A."/>
            <person name="Lange L."/>
        </authorList>
    </citation>
    <scope>NUCLEOTIDE SEQUENCE</scope>
    <source>
        <strain evidence="16">CBS 281.48</strain>
    </source>
</reference>
<keyword evidence="10" id="KW-0865">Zymogen</keyword>
<dbReference type="InterPro" id="IPR036852">
    <property type="entry name" value="Peptidase_S8/S53_dom_sf"/>
</dbReference>
<dbReference type="SUPFAM" id="SSF52743">
    <property type="entry name" value="Subtilisin-like"/>
    <property type="match status" value="1"/>
</dbReference>
<dbReference type="PANTHER" id="PTHR43806">
    <property type="entry name" value="PEPTIDASE S8"/>
    <property type="match status" value="1"/>
</dbReference>
<keyword evidence="5 12" id="KW-0645">Protease</keyword>
<protein>
    <submittedName>
        <fullName evidence="16">Alkaline serine protease</fullName>
    </submittedName>
</protein>
<keyword evidence="6 13" id="KW-0732">Signal</keyword>
<keyword evidence="7 12" id="KW-0378">Hydrolase</keyword>
<feature type="active site" description="Charge relay system" evidence="12">
    <location>
        <position position="163"/>
    </location>
</feature>
<keyword evidence="4" id="KW-0964">Secreted</keyword>
<dbReference type="PANTHER" id="PTHR43806:SF11">
    <property type="entry name" value="CEREVISIN-RELATED"/>
    <property type="match status" value="1"/>
</dbReference>
<evidence type="ECO:0000256" key="13">
    <source>
        <dbReference type="SAM" id="SignalP"/>
    </source>
</evidence>
<dbReference type="EMBL" id="KP290859">
    <property type="protein sequence ID" value="AJD23186.1"/>
    <property type="molecule type" value="mRNA"/>
</dbReference>
<keyword evidence="11" id="KW-0325">Glycoprotein</keyword>
<dbReference type="InterPro" id="IPR037045">
    <property type="entry name" value="S8pro/Inhibitor_I9_sf"/>
</dbReference>
<dbReference type="InterPro" id="IPR010259">
    <property type="entry name" value="S8pro/Inhibitor_I9"/>
</dbReference>
<evidence type="ECO:0000256" key="6">
    <source>
        <dbReference type="ARBA" id="ARBA00022729"/>
    </source>
</evidence>
<dbReference type="InterPro" id="IPR050131">
    <property type="entry name" value="Peptidase_S8_subtilisin-like"/>
</dbReference>
<evidence type="ECO:0000256" key="7">
    <source>
        <dbReference type="ARBA" id="ARBA00022801"/>
    </source>
</evidence>
<dbReference type="PROSITE" id="PS00138">
    <property type="entry name" value="SUBTILASE_SER"/>
    <property type="match status" value="1"/>
</dbReference>
<dbReference type="FunFam" id="3.40.50.200:FF:000014">
    <property type="entry name" value="Proteinase K"/>
    <property type="match status" value="1"/>
</dbReference>
<dbReference type="AlphaFoldDB" id="A0A0B4VL02"/>
<feature type="chain" id="PRO_5002110861" evidence="13">
    <location>
        <begin position="20"/>
        <end position="403"/>
    </location>
</feature>
<dbReference type="PRINTS" id="PR00723">
    <property type="entry name" value="SUBTILISIN"/>
</dbReference>
<dbReference type="Pfam" id="PF05922">
    <property type="entry name" value="Inhibitor_I9"/>
    <property type="match status" value="1"/>
</dbReference>
<evidence type="ECO:0000256" key="10">
    <source>
        <dbReference type="ARBA" id="ARBA00023145"/>
    </source>
</evidence>
<organism evidence="16">
    <name type="scientific">Onygena corvina</name>
    <dbReference type="NCBI Taxonomy" id="180788"/>
    <lineage>
        <taxon>Eukaryota</taxon>
        <taxon>Fungi</taxon>
        <taxon>Dikarya</taxon>
        <taxon>Ascomycota</taxon>
        <taxon>Pezizomycotina</taxon>
        <taxon>Eurotiomycetes</taxon>
        <taxon>Eurotiomycetidae</taxon>
        <taxon>Onygenales</taxon>
        <taxon>Onygenaceae</taxon>
        <taxon>Onygena</taxon>
    </lineage>
</organism>
<keyword evidence="8 12" id="KW-0720">Serine protease</keyword>
<comment type="function">
    <text evidence="1">Secreted subtilisin-like serine protease with keratinolytic activity that contributes to pathogenicity.</text>
</comment>
<dbReference type="InterPro" id="IPR000209">
    <property type="entry name" value="Peptidase_S8/S53_dom"/>
</dbReference>
<evidence type="ECO:0000256" key="2">
    <source>
        <dbReference type="ARBA" id="ARBA00004613"/>
    </source>
</evidence>
<dbReference type="InterPro" id="IPR015500">
    <property type="entry name" value="Peptidase_S8_subtilisin-rel"/>
</dbReference>
<evidence type="ECO:0000259" key="15">
    <source>
        <dbReference type="Pfam" id="PF05922"/>
    </source>
</evidence>
<dbReference type="Gene3D" id="3.30.70.80">
    <property type="entry name" value="Peptidase S8 propeptide/proteinase inhibitor I9"/>
    <property type="match status" value="1"/>
</dbReference>
<evidence type="ECO:0000256" key="9">
    <source>
        <dbReference type="ARBA" id="ARBA00023026"/>
    </source>
</evidence>
<feature type="domain" description="Peptidase S8/S53" evidence="14">
    <location>
        <begin position="162"/>
        <end position="368"/>
    </location>
</feature>
<comment type="similarity">
    <text evidence="3 12">Belongs to the peptidase S8 family.</text>
</comment>
<dbReference type="GO" id="GO:0005576">
    <property type="term" value="C:extracellular region"/>
    <property type="evidence" value="ECO:0007669"/>
    <property type="project" value="UniProtKB-SubCell"/>
</dbReference>
<comment type="subcellular location">
    <subcellularLocation>
        <location evidence="2">Secreted</location>
    </subcellularLocation>
</comment>